<dbReference type="EMBL" id="MU005782">
    <property type="protein sequence ID" value="KAF2704460.1"/>
    <property type="molecule type" value="Genomic_DNA"/>
</dbReference>
<keyword evidence="1" id="KW-0812">Transmembrane</keyword>
<accession>A0A6G1JVD2</accession>
<feature type="transmembrane region" description="Helical" evidence="1">
    <location>
        <begin position="25"/>
        <end position="46"/>
    </location>
</feature>
<keyword evidence="3" id="KW-1185">Reference proteome</keyword>
<proteinExistence type="predicted"/>
<keyword evidence="1" id="KW-1133">Transmembrane helix</keyword>
<organism evidence="2 3">
    <name type="scientific">Pleomassaria siparia CBS 279.74</name>
    <dbReference type="NCBI Taxonomy" id="1314801"/>
    <lineage>
        <taxon>Eukaryota</taxon>
        <taxon>Fungi</taxon>
        <taxon>Dikarya</taxon>
        <taxon>Ascomycota</taxon>
        <taxon>Pezizomycotina</taxon>
        <taxon>Dothideomycetes</taxon>
        <taxon>Pleosporomycetidae</taxon>
        <taxon>Pleosporales</taxon>
        <taxon>Pleomassariaceae</taxon>
        <taxon>Pleomassaria</taxon>
    </lineage>
</organism>
<evidence type="ECO:0000313" key="3">
    <source>
        <dbReference type="Proteomes" id="UP000799428"/>
    </source>
</evidence>
<keyword evidence="1" id="KW-0472">Membrane</keyword>
<name>A0A6G1JVD2_9PLEO</name>
<reference evidence="2" key="1">
    <citation type="journal article" date="2020" name="Stud. Mycol.">
        <title>101 Dothideomycetes genomes: a test case for predicting lifestyles and emergence of pathogens.</title>
        <authorList>
            <person name="Haridas S."/>
            <person name="Albert R."/>
            <person name="Binder M."/>
            <person name="Bloem J."/>
            <person name="Labutti K."/>
            <person name="Salamov A."/>
            <person name="Andreopoulos B."/>
            <person name="Baker S."/>
            <person name="Barry K."/>
            <person name="Bills G."/>
            <person name="Bluhm B."/>
            <person name="Cannon C."/>
            <person name="Castanera R."/>
            <person name="Culley D."/>
            <person name="Daum C."/>
            <person name="Ezra D."/>
            <person name="Gonzalez J."/>
            <person name="Henrissat B."/>
            <person name="Kuo A."/>
            <person name="Liang C."/>
            <person name="Lipzen A."/>
            <person name="Lutzoni F."/>
            <person name="Magnuson J."/>
            <person name="Mondo S."/>
            <person name="Nolan M."/>
            <person name="Ohm R."/>
            <person name="Pangilinan J."/>
            <person name="Park H.-J."/>
            <person name="Ramirez L."/>
            <person name="Alfaro M."/>
            <person name="Sun H."/>
            <person name="Tritt A."/>
            <person name="Yoshinaga Y."/>
            <person name="Zwiers L.-H."/>
            <person name="Turgeon B."/>
            <person name="Goodwin S."/>
            <person name="Spatafora J."/>
            <person name="Crous P."/>
            <person name="Grigoriev I."/>
        </authorList>
    </citation>
    <scope>NUCLEOTIDE SEQUENCE</scope>
    <source>
        <strain evidence="2">CBS 279.74</strain>
    </source>
</reference>
<dbReference type="Proteomes" id="UP000799428">
    <property type="component" value="Unassembled WGS sequence"/>
</dbReference>
<dbReference type="AlphaFoldDB" id="A0A6G1JVD2"/>
<evidence type="ECO:0000256" key="1">
    <source>
        <dbReference type="SAM" id="Phobius"/>
    </source>
</evidence>
<gene>
    <name evidence="2" type="ORF">K504DRAFT_116440</name>
</gene>
<protein>
    <submittedName>
        <fullName evidence="2">Uncharacterized protein</fullName>
    </submittedName>
</protein>
<sequence length="65" mass="7322">MEKTAGYLHHWAGSQEKFSLRYPPLLSLVIIFATATATVFVCLGWSQTDVCFFCLGFWEWSGSVS</sequence>
<evidence type="ECO:0000313" key="2">
    <source>
        <dbReference type="EMBL" id="KAF2704460.1"/>
    </source>
</evidence>